<name>A0A2N0UNK0_9FIRM</name>
<dbReference type="RefSeq" id="WP_147639976.1">
    <property type="nucleotide sequence ID" value="NZ_CABMMZ010000061.1"/>
</dbReference>
<proteinExistence type="predicted"/>
<protein>
    <submittedName>
        <fullName evidence="1">Uncharacterized protein</fullName>
    </submittedName>
</protein>
<organism evidence="1 2">
    <name type="scientific">Ruminococcus bromii</name>
    <dbReference type="NCBI Taxonomy" id="40518"/>
    <lineage>
        <taxon>Bacteria</taxon>
        <taxon>Bacillati</taxon>
        <taxon>Bacillota</taxon>
        <taxon>Clostridia</taxon>
        <taxon>Eubacteriales</taxon>
        <taxon>Oscillospiraceae</taxon>
        <taxon>Ruminococcus</taxon>
    </lineage>
</organism>
<accession>A0A2N0UNK0</accession>
<dbReference type="Proteomes" id="UP000233425">
    <property type="component" value="Unassembled WGS sequence"/>
</dbReference>
<keyword evidence="2" id="KW-1185">Reference proteome</keyword>
<sequence>MILYHASTMYHLLCCIVHKLAYHPNDDAELLMLEYIKPDKSRKSFLKQVIDSGFFTTARYVPEQKFKLKKGNALDNTSSEKEIKSVIENISKTFENWLDEDITKFEEIYVASDQHSLGIYLTSKSIPYHYFEDASGMLSEQSRYLSITKSNNMTNHIINEYLGCMGRNSCVKSKLCDLRHQQKGFYDEKAEDFCIYDILKYKIPDRVQDILNFFGDIPHKIRSDKKICLYLTQDLNTLKIKDLDLQELMMTTLVDYMCNDEYVLVVKPHPKDRWQNYRRIFSDCILLEKSEPSELLPFVIDREVDMALTASSTSIRGVDKFAVHSYYFTTDIETNRERIDDMFIATLLLKELGIRNVSSIRNINETQITNFLNRYGIALDNGDTLIDGDMEKVDNLDVYDYRLSLLLNLGNIINFNPNIPTDGLYIVTADFTPKDSSLMREKQLMIFAYTNDKEIQNKLESLIIRKQLRYTQADIAVRCKKADSESIERLKAKLARDIEWEK</sequence>
<reference evidence="1" key="1">
    <citation type="journal article" date="2018" name="Environ. Microbiol.">
        <title>Sporulation capability and amylosome conservation among diverse human colonic and rumen isolates of the keystone starch-degrader Ruminococcus bromii.</title>
        <authorList>
            <person name="Mukhopadhya I."/>
            <person name="Morais S."/>
            <person name="Laverde-Gomez J."/>
            <person name="Sheridan P.O."/>
            <person name="Walker A.W."/>
            <person name="Kelly W."/>
            <person name="Klieve A.V."/>
            <person name="Ouwerkerk D."/>
            <person name="Duncan S.H."/>
            <person name="Louis P."/>
            <person name="Koropatkin N."/>
            <person name="Cockburn D."/>
            <person name="Kibler R."/>
            <person name="Cooper P.J."/>
            <person name="Sandoval C."/>
            <person name="Crost E."/>
            <person name="Juge N."/>
            <person name="Bayer E.A."/>
            <person name="Flint H.J."/>
        </authorList>
    </citation>
    <scope>NUCLEOTIDE SEQUENCE [LARGE SCALE GENOMIC DNA]</scope>
    <source>
        <strain evidence="1">ATCC 27255</strain>
    </source>
</reference>
<evidence type="ECO:0000313" key="1">
    <source>
        <dbReference type="EMBL" id="PKD28567.1"/>
    </source>
</evidence>
<comment type="caution">
    <text evidence="1">The sequence shown here is derived from an EMBL/GenBank/DDBJ whole genome shotgun (WGS) entry which is preliminary data.</text>
</comment>
<evidence type="ECO:0000313" key="2">
    <source>
        <dbReference type="Proteomes" id="UP000233425"/>
    </source>
</evidence>
<dbReference type="AlphaFoldDB" id="A0A2N0UNK0"/>
<dbReference type="EMBL" id="NNSR01000061">
    <property type="protein sequence ID" value="PKD28567.1"/>
    <property type="molecule type" value="Genomic_DNA"/>
</dbReference>
<gene>
    <name evidence="1" type="ORF">RBATCC27255_01220</name>
</gene>
<dbReference type="Gene3D" id="3.40.50.11110">
    <property type="entry name" value="Sialyltransferase, C-terminal GT-B Rossman nucleotide-binding domain"/>
    <property type="match status" value="1"/>
</dbReference>